<evidence type="ECO:0000259" key="1">
    <source>
        <dbReference type="Pfam" id="PF22311"/>
    </source>
</evidence>
<name>I3YW03_AEQSU</name>
<organism evidence="2 3">
    <name type="scientific">Aequorivita sublithincola (strain DSM 14238 / LMG 21431 / ACAM 643 / 9-3)</name>
    <dbReference type="NCBI Taxonomy" id="746697"/>
    <lineage>
        <taxon>Bacteria</taxon>
        <taxon>Pseudomonadati</taxon>
        <taxon>Bacteroidota</taxon>
        <taxon>Flavobacteriia</taxon>
        <taxon>Flavobacteriales</taxon>
        <taxon>Flavobacteriaceae</taxon>
        <taxon>Aequorivita</taxon>
    </lineage>
</organism>
<dbReference type="Pfam" id="PF22311">
    <property type="entry name" value="DUF6970"/>
    <property type="match status" value="1"/>
</dbReference>
<dbReference type="STRING" id="746697.Aeqsu_1690"/>
<gene>
    <name evidence="2" type="ordered locus">Aeqsu_1690</name>
</gene>
<keyword evidence="3" id="KW-1185">Reference proteome</keyword>
<dbReference type="PROSITE" id="PS51257">
    <property type="entry name" value="PROKAR_LIPOPROTEIN"/>
    <property type="match status" value="1"/>
</dbReference>
<protein>
    <recommendedName>
        <fullName evidence="1">DUF6970 domain-containing protein</fullName>
    </recommendedName>
</protein>
<feature type="domain" description="DUF6970" evidence="1">
    <location>
        <begin position="63"/>
        <end position="138"/>
    </location>
</feature>
<dbReference type="EMBL" id="CP003280">
    <property type="protein sequence ID" value="AFL81171.1"/>
    <property type="molecule type" value="Genomic_DNA"/>
</dbReference>
<reference evidence="2 3" key="1">
    <citation type="submission" date="2012-06" db="EMBL/GenBank/DDBJ databases">
        <title>The complete genome of Aequorivita sublithincola DSM 14238.</title>
        <authorList>
            <consortium name="US DOE Joint Genome Institute (JGI-PGF)"/>
            <person name="Lucas S."/>
            <person name="Copeland A."/>
            <person name="Lapidus A."/>
            <person name="Goodwin L."/>
            <person name="Pitluck S."/>
            <person name="Peters L."/>
            <person name="Munk A.C.C."/>
            <person name="Kyrpides N."/>
            <person name="Mavromatis K."/>
            <person name="Pagani I."/>
            <person name="Ivanova N."/>
            <person name="Ovchinnikova G."/>
            <person name="Zeytun A."/>
            <person name="Detter J.C."/>
            <person name="Han C."/>
            <person name="Land M."/>
            <person name="Hauser L."/>
            <person name="Markowitz V."/>
            <person name="Cheng J.-F."/>
            <person name="Hugenholtz P."/>
            <person name="Woyke T."/>
            <person name="Wu D."/>
            <person name="Tindall B."/>
            <person name="Faehnrich R."/>
            <person name="Brambilla E."/>
            <person name="Klenk H.-P."/>
            <person name="Eisen J.A."/>
        </authorList>
    </citation>
    <scope>NUCLEOTIDE SEQUENCE [LARGE SCALE GENOMIC DNA]</scope>
    <source>
        <strain evidence="3">DSM 14238 / LMG 21431 / ACAM 643 / 9-3</strain>
    </source>
</reference>
<dbReference type="InterPro" id="IPR054243">
    <property type="entry name" value="DUF6970"/>
</dbReference>
<dbReference type="KEGG" id="asl:Aeqsu_1690"/>
<dbReference type="Proteomes" id="UP000006049">
    <property type="component" value="Chromosome"/>
</dbReference>
<accession>I3YW03</accession>
<dbReference type="eggNOG" id="ENOG50315CG">
    <property type="taxonomic scope" value="Bacteria"/>
</dbReference>
<dbReference type="HOGENOM" id="CLU_1830854_0_0_10"/>
<proteinExistence type="predicted"/>
<evidence type="ECO:0000313" key="3">
    <source>
        <dbReference type="Proteomes" id="UP000006049"/>
    </source>
</evidence>
<evidence type="ECO:0000313" key="2">
    <source>
        <dbReference type="EMBL" id="AFL81171.1"/>
    </source>
</evidence>
<sequence>MKICVLIILVILISCKSKKMESDAANPIIEKVTATDAIFAEENKENVVIQTQIPQCISERIEEIKNGEKRNPPTIVTEYSVNEKKYYVIPPGCCDQYDYIIDENCKIVCSQGVGIDGKYKRTCGNILNYATTRVIWRDLR</sequence>
<dbReference type="AlphaFoldDB" id="I3YW03"/>